<name>A0A3L8SH88_CHLGU</name>
<dbReference type="Proteomes" id="UP000276834">
    <property type="component" value="Unassembled WGS sequence"/>
</dbReference>
<accession>A0A3L8SH88</accession>
<comment type="caution">
    <text evidence="2">The sequence shown here is derived from an EMBL/GenBank/DDBJ whole genome shotgun (WGS) entry which is preliminary data.</text>
</comment>
<keyword evidence="3" id="KW-1185">Reference proteome</keyword>
<organism evidence="2 3">
    <name type="scientific">Chloebia gouldiae</name>
    <name type="common">Gouldian finch</name>
    <name type="synonym">Erythrura gouldiae</name>
    <dbReference type="NCBI Taxonomy" id="44316"/>
    <lineage>
        <taxon>Eukaryota</taxon>
        <taxon>Metazoa</taxon>
        <taxon>Chordata</taxon>
        <taxon>Craniata</taxon>
        <taxon>Vertebrata</taxon>
        <taxon>Euteleostomi</taxon>
        <taxon>Archelosauria</taxon>
        <taxon>Archosauria</taxon>
        <taxon>Dinosauria</taxon>
        <taxon>Saurischia</taxon>
        <taxon>Theropoda</taxon>
        <taxon>Coelurosauria</taxon>
        <taxon>Aves</taxon>
        <taxon>Neognathae</taxon>
        <taxon>Neoaves</taxon>
        <taxon>Telluraves</taxon>
        <taxon>Australaves</taxon>
        <taxon>Passeriformes</taxon>
        <taxon>Passeroidea</taxon>
        <taxon>Passeridae</taxon>
        <taxon>Chloebia</taxon>
    </lineage>
</organism>
<gene>
    <name evidence="2" type="ORF">DV515_00007656</name>
</gene>
<evidence type="ECO:0000313" key="2">
    <source>
        <dbReference type="EMBL" id="RLW01705.1"/>
    </source>
</evidence>
<feature type="region of interest" description="Disordered" evidence="1">
    <location>
        <begin position="1"/>
        <end position="26"/>
    </location>
</feature>
<evidence type="ECO:0000313" key="3">
    <source>
        <dbReference type="Proteomes" id="UP000276834"/>
    </source>
</evidence>
<protein>
    <submittedName>
        <fullName evidence="2">Uncharacterized protein</fullName>
    </submittedName>
</protein>
<sequence>MGKMAVRTSSLCVRLPERDPRPDPALSARFSAAFPAVGHGMGTQDGDTGCGASAAGSSSRVRLLSEVRLAAGAAGRLGRAGTRDEGLAALGVFLSPGAAGMTAGSSRRTGGPIKS</sequence>
<reference evidence="2 3" key="1">
    <citation type="journal article" date="2018" name="Proc. R. Soc. B">
        <title>A non-coding region near Follistatin controls head colour polymorphism in the Gouldian finch.</title>
        <authorList>
            <person name="Toomey M.B."/>
            <person name="Marques C.I."/>
            <person name="Andrade P."/>
            <person name="Araujo P.M."/>
            <person name="Sabatino S."/>
            <person name="Gazda M.A."/>
            <person name="Afonso S."/>
            <person name="Lopes R.J."/>
            <person name="Corbo J.C."/>
            <person name="Carneiro M."/>
        </authorList>
    </citation>
    <scope>NUCLEOTIDE SEQUENCE [LARGE SCALE GENOMIC DNA]</scope>
    <source>
        <strain evidence="2">Red01</strain>
        <tissue evidence="2">Muscle</tissue>
    </source>
</reference>
<evidence type="ECO:0000256" key="1">
    <source>
        <dbReference type="SAM" id="MobiDB-lite"/>
    </source>
</evidence>
<dbReference type="AlphaFoldDB" id="A0A3L8SH88"/>
<dbReference type="EMBL" id="QUSF01000021">
    <property type="protein sequence ID" value="RLW01705.1"/>
    <property type="molecule type" value="Genomic_DNA"/>
</dbReference>
<proteinExistence type="predicted"/>